<accession>A0ABR1K6R6</accession>
<dbReference type="Proteomes" id="UP001498398">
    <property type="component" value="Unassembled WGS sequence"/>
</dbReference>
<reference evidence="3 4" key="1">
    <citation type="submission" date="2024-01" db="EMBL/GenBank/DDBJ databases">
        <title>A draft genome for the cacao thread blight pathogen Marasmiellus scandens.</title>
        <authorList>
            <person name="Baruah I.K."/>
            <person name="Leung J."/>
            <person name="Bukari Y."/>
            <person name="Amoako-Attah I."/>
            <person name="Meinhardt L.W."/>
            <person name="Bailey B.A."/>
            <person name="Cohen S.P."/>
        </authorList>
    </citation>
    <scope>NUCLEOTIDE SEQUENCE [LARGE SCALE GENOMIC DNA]</scope>
    <source>
        <strain evidence="3 4">GH-19</strain>
    </source>
</reference>
<evidence type="ECO:0000256" key="1">
    <source>
        <dbReference type="SAM" id="MobiDB-lite"/>
    </source>
</evidence>
<feature type="domain" description="GmrSD restriction endonucleases N-terminal" evidence="2">
    <location>
        <begin position="81"/>
        <end position="220"/>
    </location>
</feature>
<evidence type="ECO:0000313" key="3">
    <source>
        <dbReference type="EMBL" id="KAK7470566.1"/>
    </source>
</evidence>
<keyword evidence="4" id="KW-1185">Reference proteome</keyword>
<name>A0ABR1K6R6_9AGAR</name>
<dbReference type="EMBL" id="JBANRG010000002">
    <property type="protein sequence ID" value="KAK7470566.1"/>
    <property type="molecule type" value="Genomic_DNA"/>
</dbReference>
<dbReference type="PANTHER" id="PTHR39639">
    <property type="entry name" value="CHROMOSOME 16, WHOLE GENOME SHOTGUN SEQUENCE"/>
    <property type="match status" value="1"/>
</dbReference>
<feature type="region of interest" description="Disordered" evidence="1">
    <location>
        <begin position="1"/>
        <end position="28"/>
    </location>
</feature>
<evidence type="ECO:0000313" key="4">
    <source>
        <dbReference type="Proteomes" id="UP001498398"/>
    </source>
</evidence>
<dbReference type="Pfam" id="PF03235">
    <property type="entry name" value="GmrSD_N"/>
    <property type="match status" value="1"/>
</dbReference>
<dbReference type="InterPro" id="IPR004919">
    <property type="entry name" value="GmrSD_N"/>
</dbReference>
<comment type="caution">
    <text evidence="3">The sequence shown here is derived from an EMBL/GenBank/DDBJ whole genome shotgun (WGS) entry which is preliminary data.</text>
</comment>
<protein>
    <recommendedName>
        <fullName evidence="2">GmrSD restriction endonucleases N-terminal domain-containing protein</fullName>
    </recommendedName>
</protein>
<feature type="compositionally biased region" description="Polar residues" evidence="1">
    <location>
        <begin position="15"/>
        <end position="27"/>
    </location>
</feature>
<gene>
    <name evidence="3" type="ORF">VKT23_001990</name>
</gene>
<evidence type="ECO:0000259" key="2">
    <source>
        <dbReference type="Pfam" id="PF03235"/>
    </source>
</evidence>
<sequence length="432" mass="49587">MSGSATVFQKLPNRPQAQVNGNGTSYIQAPVVVQHDEGSDHSSDEDDDSDFSVDDILPQPHAYTRTTRELHADIHHGLIELNPAWQRDVVWGPQKQSQLIESLLRNFYIPPVVFAVQQDEDGETLRVCVDGKQRLTSILQFLDGQLAFKDQWGQSWWYTIPEGSPSKAKRREVPRRWKRKFEKKQITCVEFSDLRIGQEREIFQRVQLGVPLTIAEKLAAIASPVATWINELDDRQMGAQNGLSDVIDIELKRGKNFQNMAQFVFCCHFVDEELFPSGRRFEDFLNQRQEMTMDMKKQLEKALQQFKKLASNPKLNSGFTKIKSRVAPVEFVFIGVLLFLMEDASEKDQADAVYSLRKGIRTQFPDLRMRNDVADVMWAFVKSLQNDPTEVCHVDSRRLKRKRKSSGRGHRDGSDGEYTPSASRSKKPRRSN</sequence>
<organism evidence="3 4">
    <name type="scientific">Marasmiellus scandens</name>
    <dbReference type="NCBI Taxonomy" id="2682957"/>
    <lineage>
        <taxon>Eukaryota</taxon>
        <taxon>Fungi</taxon>
        <taxon>Dikarya</taxon>
        <taxon>Basidiomycota</taxon>
        <taxon>Agaricomycotina</taxon>
        <taxon>Agaricomycetes</taxon>
        <taxon>Agaricomycetidae</taxon>
        <taxon>Agaricales</taxon>
        <taxon>Marasmiineae</taxon>
        <taxon>Omphalotaceae</taxon>
        <taxon>Marasmiellus</taxon>
    </lineage>
</organism>
<feature type="region of interest" description="Disordered" evidence="1">
    <location>
        <begin position="395"/>
        <end position="432"/>
    </location>
</feature>
<dbReference type="PANTHER" id="PTHR39639:SF1">
    <property type="entry name" value="DUF262 DOMAIN-CONTAINING PROTEIN"/>
    <property type="match status" value="1"/>
</dbReference>
<proteinExistence type="predicted"/>
<feature type="compositionally biased region" description="Basic residues" evidence="1">
    <location>
        <begin position="398"/>
        <end position="408"/>
    </location>
</feature>